<dbReference type="EMBL" id="JACYFG010000055">
    <property type="protein sequence ID" value="MBD5782226.1"/>
    <property type="molecule type" value="Genomic_DNA"/>
</dbReference>
<dbReference type="Pfam" id="PF20434">
    <property type="entry name" value="BD-FAE"/>
    <property type="match status" value="1"/>
</dbReference>
<feature type="region of interest" description="Disordered" evidence="1">
    <location>
        <begin position="344"/>
        <end position="370"/>
    </location>
</feature>
<dbReference type="AlphaFoldDB" id="A0A927FEB3"/>
<evidence type="ECO:0000313" key="5">
    <source>
        <dbReference type="Proteomes" id="UP000622317"/>
    </source>
</evidence>
<feature type="signal peptide" evidence="2">
    <location>
        <begin position="1"/>
        <end position="23"/>
    </location>
</feature>
<sequence>MPYPKIRFTVAVVAAIFAQLCHASTLELPPPPPPADIPTPGPQTDAPYQPTPIVPGGIVIPLYPPDSPHLDPSRIHEAETYGSYSPPHLGYIVNIHNPSIEFHAANGALNTGATVILAAGGGHNNLNIVGEGSLLVPFFTQNGINAVLLRNRLRSDGYKPTTHGVHDAQQAIKLVRAHAKHWNLDTNKIGILGFSAGAELAARAGLQYEAFDAAENKPDNPLASISSRPDFIGSVYPGPSPFAFGKSADIPRDAPPVFFASPGWGDWIHAIWATEHFTALLEDGVPNCELHIYARGVHPGDRSQASQAPATAGLSSRDGVAFGKWQDRYLHWLDDLGFLQKPGAETQAARDTAANLDRPDRISKYREIKR</sequence>
<dbReference type="InterPro" id="IPR049492">
    <property type="entry name" value="BD-FAE-like_dom"/>
</dbReference>
<gene>
    <name evidence="4" type="ORF">IEN85_22195</name>
</gene>
<dbReference type="Proteomes" id="UP000622317">
    <property type="component" value="Unassembled WGS sequence"/>
</dbReference>
<feature type="compositionally biased region" description="Basic and acidic residues" evidence="1">
    <location>
        <begin position="357"/>
        <end position="370"/>
    </location>
</feature>
<dbReference type="SUPFAM" id="SSF53474">
    <property type="entry name" value="alpha/beta-Hydrolases"/>
    <property type="match status" value="1"/>
</dbReference>
<keyword evidence="4" id="KW-0378">Hydrolase</keyword>
<dbReference type="Gene3D" id="3.40.50.1820">
    <property type="entry name" value="alpha/beta hydrolase"/>
    <property type="match status" value="1"/>
</dbReference>
<evidence type="ECO:0000313" key="4">
    <source>
        <dbReference type="EMBL" id="MBD5782226.1"/>
    </source>
</evidence>
<dbReference type="RefSeq" id="WP_191619305.1">
    <property type="nucleotide sequence ID" value="NZ_JACYFG010000055.1"/>
</dbReference>
<accession>A0A927FEB3</accession>
<comment type="caution">
    <text evidence="4">The sequence shown here is derived from an EMBL/GenBank/DDBJ whole genome shotgun (WGS) entry which is preliminary data.</text>
</comment>
<dbReference type="InterPro" id="IPR029058">
    <property type="entry name" value="AB_hydrolase_fold"/>
</dbReference>
<proteinExistence type="predicted"/>
<evidence type="ECO:0000256" key="2">
    <source>
        <dbReference type="SAM" id="SignalP"/>
    </source>
</evidence>
<evidence type="ECO:0000256" key="1">
    <source>
        <dbReference type="SAM" id="MobiDB-lite"/>
    </source>
</evidence>
<protein>
    <submittedName>
        <fullName evidence="4">Alpha/beta hydrolase</fullName>
    </submittedName>
</protein>
<keyword evidence="5" id="KW-1185">Reference proteome</keyword>
<organism evidence="4 5">
    <name type="scientific">Pelagicoccus enzymogenes</name>
    <dbReference type="NCBI Taxonomy" id="2773457"/>
    <lineage>
        <taxon>Bacteria</taxon>
        <taxon>Pseudomonadati</taxon>
        <taxon>Verrucomicrobiota</taxon>
        <taxon>Opitutia</taxon>
        <taxon>Puniceicoccales</taxon>
        <taxon>Pelagicoccaceae</taxon>
        <taxon>Pelagicoccus</taxon>
    </lineage>
</organism>
<reference evidence="4" key="1">
    <citation type="submission" date="2020-09" db="EMBL/GenBank/DDBJ databases">
        <title>Pelagicoccus enzymogenes sp. nov. with an EPS production, isolated from marine sediment.</title>
        <authorList>
            <person name="Feng X."/>
        </authorList>
    </citation>
    <scope>NUCLEOTIDE SEQUENCE</scope>
    <source>
        <strain evidence="4">NFK12</strain>
    </source>
</reference>
<keyword evidence="2" id="KW-0732">Signal</keyword>
<name>A0A927FEB3_9BACT</name>
<dbReference type="GO" id="GO:0016787">
    <property type="term" value="F:hydrolase activity"/>
    <property type="evidence" value="ECO:0007669"/>
    <property type="project" value="UniProtKB-KW"/>
</dbReference>
<evidence type="ECO:0000259" key="3">
    <source>
        <dbReference type="Pfam" id="PF20434"/>
    </source>
</evidence>
<feature type="domain" description="BD-FAE-like" evidence="3">
    <location>
        <begin position="115"/>
        <end position="213"/>
    </location>
</feature>
<feature type="chain" id="PRO_5037897407" evidence="2">
    <location>
        <begin position="24"/>
        <end position="370"/>
    </location>
</feature>